<evidence type="ECO:0000256" key="2">
    <source>
        <dbReference type="ARBA" id="ARBA00005262"/>
    </source>
</evidence>
<keyword evidence="3" id="KW-1003">Cell membrane</keyword>
<evidence type="ECO:0008006" key="9">
    <source>
        <dbReference type="Google" id="ProtNLM"/>
    </source>
</evidence>
<evidence type="ECO:0000256" key="5">
    <source>
        <dbReference type="ARBA" id="ARBA00022989"/>
    </source>
</evidence>
<evidence type="ECO:0000256" key="6">
    <source>
        <dbReference type="ARBA" id="ARBA00023136"/>
    </source>
</evidence>
<reference evidence="8" key="1">
    <citation type="submission" date="2022-08" db="UniProtKB">
        <authorList>
            <consortium name="EnsemblMetazoa"/>
        </authorList>
    </citation>
    <scope>IDENTIFICATION</scope>
</reference>
<organism evidence="8">
    <name type="scientific">Anopheles coluzzii</name>
    <name type="common">African malaria mosquito</name>
    <dbReference type="NCBI Taxonomy" id="1518534"/>
    <lineage>
        <taxon>Eukaryota</taxon>
        <taxon>Metazoa</taxon>
        <taxon>Ecdysozoa</taxon>
        <taxon>Arthropoda</taxon>
        <taxon>Hexapoda</taxon>
        <taxon>Insecta</taxon>
        <taxon>Pterygota</taxon>
        <taxon>Neoptera</taxon>
        <taxon>Endopterygota</taxon>
        <taxon>Diptera</taxon>
        <taxon>Nematocera</taxon>
        <taxon>Culicoidea</taxon>
        <taxon>Culicidae</taxon>
        <taxon>Anophelinae</taxon>
        <taxon>Anopheles</taxon>
    </lineage>
</organism>
<evidence type="ECO:0000256" key="7">
    <source>
        <dbReference type="SAM" id="Phobius"/>
    </source>
</evidence>
<dbReference type="InterPro" id="IPR052518">
    <property type="entry name" value="CHR_Transporter"/>
</dbReference>
<keyword evidence="5 7" id="KW-1133">Transmembrane helix</keyword>
<dbReference type="InterPro" id="IPR003370">
    <property type="entry name" value="Chromate_transpt"/>
</dbReference>
<comment type="similarity">
    <text evidence="2">Belongs to the chromate ion transporter (CHR) (TC 2.A.51) family.</text>
</comment>
<accession>A0A8W7P6D8</accession>
<proteinExistence type="inferred from homology"/>
<name>A0A8W7P6D8_ANOCL</name>
<dbReference type="GO" id="GO:0015109">
    <property type="term" value="F:chromate transmembrane transporter activity"/>
    <property type="evidence" value="ECO:0007669"/>
    <property type="project" value="InterPro"/>
</dbReference>
<evidence type="ECO:0000256" key="4">
    <source>
        <dbReference type="ARBA" id="ARBA00022692"/>
    </source>
</evidence>
<evidence type="ECO:0000313" key="8">
    <source>
        <dbReference type="EnsemblMetazoa" id="ACOM026694-PA.1"/>
    </source>
</evidence>
<evidence type="ECO:0000256" key="1">
    <source>
        <dbReference type="ARBA" id="ARBA00004651"/>
    </source>
</evidence>
<dbReference type="GO" id="GO:0005886">
    <property type="term" value="C:plasma membrane"/>
    <property type="evidence" value="ECO:0007669"/>
    <property type="project" value="UniProtKB-SubCell"/>
</dbReference>
<protein>
    <recommendedName>
        <fullName evidence="9">Chromate transporter</fullName>
    </recommendedName>
</protein>
<feature type="transmembrane region" description="Helical" evidence="7">
    <location>
        <begin position="178"/>
        <end position="200"/>
    </location>
</feature>
<keyword evidence="6 7" id="KW-0472">Membrane</keyword>
<feature type="transmembrane region" description="Helical" evidence="7">
    <location>
        <begin position="241"/>
        <end position="267"/>
    </location>
</feature>
<keyword evidence="4 7" id="KW-0812">Transmembrane</keyword>
<feature type="transmembrane region" description="Helical" evidence="7">
    <location>
        <begin position="212"/>
        <end position="229"/>
    </location>
</feature>
<comment type="subcellular location">
    <subcellularLocation>
        <location evidence="1">Cell membrane</location>
        <topology evidence="1">Multi-pass membrane protein</topology>
    </subcellularLocation>
</comment>
<dbReference type="AlphaFoldDB" id="A0A8W7P6D8"/>
<dbReference type="EnsemblMetazoa" id="ACOM026694-RA">
    <property type="protein sequence ID" value="ACOM026694-PA.1"/>
    <property type="gene ID" value="ACOM026694"/>
</dbReference>
<dbReference type="Proteomes" id="UP000075882">
    <property type="component" value="Unassembled WGS sequence"/>
</dbReference>
<sequence>LEPGESRQQPVHGQGGGDIDIQPPSLFACGQFFGGTGNAVQCRLNGRQVGLACRRQPHAPAMAFKQLHPQPLLQLLDLAANGTMCHIQCTGGCAEITVAGSGFKGFQCIERRESSIHSRLSGFGGVLPLAHRMLVQQRRWLSEEEFTELLGLGQILPGPNIVNMSIAIGSRFHGVAGAWLAVAGLMLAPLVIVLSMAVLYDHYQSLPDVQGTLRGLASTAAGLLLAMALRMGVKIERHVVAAVFALLTFLAVGVLRWPLLLVLLVLAPVSVLLAHRRGREGEKA</sequence>
<dbReference type="Pfam" id="PF02417">
    <property type="entry name" value="Chromate_transp"/>
    <property type="match status" value="1"/>
</dbReference>
<dbReference type="PANTHER" id="PTHR43663:SF1">
    <property type="entry name" value="CHROMATE TRANSPORTER"/>
    <property type="match status" value="1"/>
</dbReference>
<dbReference type="PANTHER" id="PTHR43663">
    <property type="entry name" value="CHROMATE TRANSPORT PROTEIN-RELATED"/>
    <property type="match status" value="1"/>
</dbReference>
<evidence type="ECO:0000256" key="3">
    <source>
        <dbReference type="ARBA" id="ARBA00022475"/>
    </source>
</evidence>